<comment type="caution">
    <text evidence="5">The sequence shown here is derived from an EMBL/GenBank/DDBJ whole genome shotgun (WGS) entry which is preliminary data.</text>
</comment>
<feature type="signal peptide" evidence="3">
    <location>
        <begin position="1"/>
        <end position="20"/>
    </location>
</feature>
<dbReference type="Proteomes" id="UP001165653">
    <property type="component" value="Unassembled WGS sequence"/>
</dbReference>
<dbReference type="InterPro" id="IPR037459">
    <property type="entry name" value="RhgT-like"/>
</dbReference>
<evidence type="ECO:0000256" key="3">
    <source>
        <dbReference type="SAM" id="SignalP"/>
    </source>
</evidence>
<sequence>MNAIFRALLLLLLSVSASLAQDERPVVKDSDLPPEEAAEQTLPALWIAGDSTVRNRGEMRGWGEDVSRFLDPAKIQVLNRAIGGRSSRTFFTEGRWDRMLGEMKKGDVVLIQFGHNDAGPLGAAGKFRGSIKGIGEETETVEKPDGTKETVQSYGWYLRHFARTAKAKGASVVLCSPVPHRKFDREGRAVADWTEWRGWVKACAEAEGVLFLDLSALIGEAYAGMGKAEVEALFADERTHTNHAGALFNARQVIAGCAGLAGKPLDGFLNEEGRVFSKR</sequence>
<dbReference type="EMBL" id="JAPDDR010000006">
    <property type="protein sequence ID" value="MCW1914651.1"/>
    <property type="molecule type" value="Genomic_DNA"/>
</dbReference>
<name>A0ABT3G478_9BACT</name>
<evidence type="ECO:0000313" key="5">
    <source>
        <dbReference type="EMBL" id="MCW1914651.1"/>
    </source>
</evidence>
<dbReference type="PANTHER" id="PTHR43695:SF1">
    <property type="entry name" value="RHAMNOGALACTURONAN ACETYLESTERASE"/>
    <property type="match status" value="1"/>
</dbReference>
<dbReference type="InterPro" id="IPR013830">
    <property type="entry name" value="SGNH_hydro"/>
</dbReference>
<organism evidence="5 6">
    <name type="scientific">Luteolibacter rhizosphaerae</name>
    <dbReference type="NCBI Taxonomy" id="2989719"/>
    <lineage>
        <taxon>Bacteria</taxon>
        <taxon>Pseudomonadati</taxon>
        <taxon>Verrucomicrobiota</taxon>
        <taxon>Verrucomicrobiia</taxon>
        <taxon>Verrucomicrobiales</taxon>
        <taxon>Verrucomicrobiaceae</taxon>
        <taxon>Luteolibacter</taxon>
    </lineage>
</organism>
<gene>
    <name evidence="5" type="ORF">OJ996_13775</name>
</gene>
<dbReference type="CDD" id="cd01821">
    <property type="entry name" value="Rhamnogalacturan_acetylesterase_like"/>
    <property type="match status" value="1"/>
</dbReference>
<proteinExistence type="inferred from homology"/>
<accession>A0ABT3G478</accession>
<keyword evidence="6" id="KW-1185">Reference proteome</keyword>
<comment type="similarity">
    <text evidence="1">Belongs to the 'GDSL' lipolytic enzyme family.</text>
</comment>
<dbReference type="RefSeq" id="WP_264514187.1">
    <property type="nucleotide sequence ID" value="NZ_JAPDDR010000006.1"/>
</dbReference>
<feature type="chain" id="PRO_5045131681" evidence="3">
    <location>
        <begin position="21"/>
        <end position="279"/>
    </location>
</feature>
<dbReference type="Gene3D" id="3.40.50.1110">
    <property type="entry name" value="SGNH hydrolase"/>
    <property type="match status" value="1"/>
</dbReference>
<reference evidence="5" key="1">
    <citation type="submission" date="2022-10" db="EMBL/GenBank/DDBJ databases">
        <title>Luteolibacter sp. GHJ8, whole genome shotgun sequencing project.</title>
        <authorList>
            <person name="Zhao G."/>
            <person name="Shen L."/>
        </authorList>
    </citation>
    <scope>NUCLEOTIDE SEQUENCE</scope>
    <source>
        <strain evidence="5">GHJ8</strain>
    </source>
</reference>
<dbReference type="InterPro" id="IPR036514">
    <property type="entry name" value="SGNH_hydro_sf"/>
</dbReference>
<evidence type="ECO:0000256" key="2">
    <source>
        <dbReference type="ARBA" id="ARBA00022801"/>
    </source>
</evidence>
<protein>
    <submittedName>
        <fullName evidence="5">Rhamnogalacturonan acetylesterase</fullName>
    </submittedName>
</protein>
<keyword evidence="2" id="KW-0378">Hydrolase</keyword>
<evidence type="ECO:0000313" key="6">
    <source>
        <dbReference type="Proteomes" id="UP001165653"/>
    </source>
</evidence>
<dbReference type="Pfam" id="PF13472">
    <property type="entry name" value="Lipase_GDSL_2"/>
    <property type="match status" value="1"/>
</dbReference>
<dbReference type="PANTHER" id="PTHR43695">
    <property type="entry name" value="PUTATIVE (AFU_ORTHOLOGUE AFUA_2G17250)-RELATED"/>
    <property type="match status" value="1"/>
</dbReference>
<dbReference type="SUPFAM" id="SSF52266">
    <property type="entry name" value="SGNH hydrolase"/>
    <property type="match status" value="1"/>
</dbReference>
<feature type="domain" description="SGNH hydrolase-type esterase" evidence="4">
    <location>
        <begin position="49"/>
        <end position="245"/>
    </location>
</feature>
<evidence type="ECO:0000259" key="4">
    <source>
        <dbReference type="Pfam" id="PF13472"/>
    </source>
</evidence>
<evidence type="ECO:0000256" key="1">
    <source>
        <dbReference type="ARBA" id="ARBA00008668"/>
    </source>
</evidence>
<keyword evidence="3" id="KW-0732">Signal</keyword>